<dbReference type="PROSITE" id="PS00211">
    <property type="entry name" value="ABC_TRANSPORTER_1"/>
    <property type="match status" value="1"/>
</dbReference>
<dbReference type="PANTHER" id="PTHR42788">
    <property type="entry name" value="TAURINE IMPORT ATP-BINDING PROTEIN-RELATED"/>
    <property type="match status" value="1"/>
</dbReference>
<dbReference type="InterPro" id="IPR003439">
    <property type="entry name" value="ABC_transporter-like_ATP-bd"/>
</dbReference>
<sequence>MPLARLTDISKTFPNGLEALAGFDLEVTEGELLTLIGPSGCGKSTALRLLAGLEAPTSGRLDWPGGCPQIGYVFQEPTLMPWASAAANVWLPLRLQGISRAAAGDRVANALSLVGLEGFADAKPAELSGGMKMRVSIARALVTEPRLLLMDEPFAALDEITRFRLNDELLALRARLGCTIVFITHSVFEAVYLSNRVAVISRRPGRVTAELPIHAPDGRHEGFRTSQIYAAQAAEVSAALRYADAALDKAGAWVHP</sequence>
<reference evidence="6 7" key="1">
    <citation type="submission" date="2023-11" db="EMBL/GenBank/DDBJ databases">
        <authorList>
            <person name="Bao R."/>
        </authorList>
    </citation>
    <scope>NUCLEOTIDE SEQUENCE [LARGE SCALE GENOMIC DNA]</scope>
    <source>
        <strain evidence="6 7">PJ23</strain>
    </source>
</reference>
<keyword evidence="7" id="KW-1185">Reference proteome</keyword>
<keyword evidence="2" id="KW-0813">Transport</keyword>
<dbReference type="RefSeq" id="WP_319845325.1">
    <property type="nucleotide sequence ID" value="NZ_JAXAFJ010000009.1"/>
</dbReference>
<comment type="caution">
    <text evidence="6">The sequence shown here is derived from an EMBL/GenBank/DDBJ whole genome shotgun (WGS) entry which is preliminary data.</text>
</comment>
<dbReference type="Gene3D" id="3.40.50.300">
    <property type="entry name" value="P-loop containing nucleotide triphosphate hydrolases"/>
    <property type="match status" value="1"/>
</dbReference>
<dbReference type="PANTHER" id="PTHR42788:SF19">
    <property type="entry name" value="ALIPHATIC SULFONATES IMPORT ATP-BINDING PROTEIN SSUB 2"/>
    <property type="match status" value="1"/>
</dbReference>
<evidence type="ECO:0000256" key="1">
    <source>
        <dbReference type="ARBA" id="ARBA00005417"/>
    </source>
</evidence>
<dbReference type="PROSITE" id="PS50893">
    <property type="entry name" value="ABC_TRANSPORTER_2"/>
    <property type="match status" value="1"/>
</dbReference>
<keyword evidence="4 6" id="KW-0067">ATP-binding</keyword>
<organism evidence="6 7">
    <name type="scientific">Terrihabitans rhizophilus</name>
    <dbReference type="NCBI Taxonomy" id="3092662"/>
    <lineage>
        <taxon>Bacteria</taxon>
        <taxon>Pseudomonadati</taxon>
        <taxon>Pseudomonadota</taxon>
        <taxon>Alphaproteobacteria</taxon>
        <taxon>Hyphomicrobiales</taxon>
        <taxon>Terrihabitans</taxon>
    </lineage>
</organism>
<dbReference type="EMBL" id="JAXAFJ010000009">
    <property type="protein sequence ID" value="MDX6807202.1"/>
    <property type="molecule type" value="Genomic_DNA"/>
</dbReference>
<dbReference type="Proteomes" id="UP001274321">
    <property type="component" value="Unassembled WGS sequence"/>
</dbReference>
<dbReference type="Pfam" id="PF00005">
    <property type="entry name" value="ABC_tran"/>
    <property type="match status" value="1"/>
</dbReference>
<evidence type="ECO:0000256" key="2">
    <source>
        <dbReference type="ARBA" id="ARBA00022448"/>
    </source>
</evidence>
<protein>
    <submittedName>
        <fullName evidence="6">ABC transporter ATP-binding protein</fullName>
    </submittedName>
</protein>
<dbReference type="SUPFAM" id="SSF52540">
    <property type="entry name" value="P-loop containing nucleoside triphosphate hydrolases"/>
    <property type="match status" value="1"/>
</dbReference>
<evidence type="ECO:0000259" key="5">
    <source>
        <dbReference type="PROSITE" id="PS50893"/>
    </source>
</evidence>
<dbReference type="InterPro" id="IPR050166">
    <property type="entry name" value="ABC_transporter_ATP-bind"/>
</dbReference>
<dbReference type="InterPro" id="IPR003593">
    <property type="entry name" value="AAA+_ATPase"/>
</dbReference>
<dbReference type="GO" id="GO:0005524">
    <property type="term" value="F:ATP binding"/>
    <property type="evidence" value="ECO:0007669"/>
    <property type="project" value="UniProtKB-KW"/>
</dbReference>
<accession>A0ABU4RQU5</accession>
<gene>
    <name evidence="6" type="ORF">SCD90_14110</name>
</gene>
<dbReference type="InterPro" id="IPR027417">
    <property type="entry name" value="P-loop_NTPase"/>
</dbReference>
<dbReference type="CDD" id="cd03293">
    <property type="entry name" value="ABC_NrtD_SsuB_transporters"/>
    <property type="match status" value="1"/>
</dbReference>
<keyword evidence="3" id="KW-0547">Nucleotide-binding</keyword>
<evidence type="ECO:0000313" key="7">
    <source>
        <dbReference type="Proteomes" id="UP001274321"/>
    </source>
</evidence>
<proteinExistence type="inferred from homology"/>
<name>A0ABU4RQU5_9HYPH</name>
<evidence type="ECO:0000256" key="3">
    <source>
        <dbReference type="ARBA" id="ARBA00022741"/>
    </source>
</evidence>
<comment type="similarity">
    <text evidence="1">Belongs to the ABC transporter superfamily.</text>
</comment>
<feature type="domain" description="ABC transporter" evidence="5">
    <location>
        <begin position="4"/>
        <end position="227"/>
    </location>
</feature>
<dbReference type="SMART" id="SM00382">
    <property type="entry name" value="AAA"/>
    <property type="match status" value="1"/>
</dbReference>
<dbReference type="InterPro" id="IPR017871">
    <property type="entry name" value="ABC_transporter-like_CS"/>
</dbReference>
<evidence type="ECO:0000256" key="4">
    <source>
        <dbReference type="ARBA" id="ARBA00022840"/>
    </source>
</evidence>
<evidence type="ECO:0000313" key="6">
    <source>
        <dbReference type="EMBL" id="MDX6807202.1"/>
    </source>
</evidence>